<dbReference type="AlphaFoldDB" id="A0A318RRT6"/>
<dbReference type="Proteomes" id="UP000247591">
    <property type="component" value="Unassembled WGS sequence"/>
</dbReference>
<organism evidence="2 3">
    <name type="scientific">Williamsia limnetica</name>
    <dbReference type="NCBI Taxonomy" id="882452"/>
    <lineage>
        <taxon>Bacteria</taxon>
        <taxon>Bacillati</taxon>
        <taxon>Actinomycetota</taxon>
        <taxon>Actinomycetes</taxon>
        <taxon>Mycobacteriales</taxon>
        <taxon>Nocardiaceae</taxon>
        <taxon>Williamsia</taxon>
    </lineage>
</organism>
<sequence length="122" mass="12745">MTVCAGRLAYRPGRAGVSLIWGLTCDVEGAAGSSVVAAIRYELSMTTSELDYDARTNVCAVIALLTALLGFFLPGLVFGVIGMIQCGRRGEDGWGMAFAGALISAIVFLILLLWLGVVIAST</sequence>
<protein>
    <recommendedName>
        <fullName evidence="4">DUF4190 domain-containing protein</fullName>
    </recommendedName>
</protein>
<keyword evidence="1" id="KW-0472">Membrane</keyword>
<proteinExistence type="predicted"/>
<keyword evidence="1" id="KW-1133">Transmembrane helix</keyword>
<accession>A0A318RRT6</accession>
<name>A0A318RRT6_WILLI</name>
<dbReference type="EMBL" id="QJSP01000011">
    <property type="protein sequence ID" value="PYE14991.1"/>
    <property type="molecule type" value="Genomic_DNA"/>
</dbReference>
<comment type="caution">
    <text evidence="2">The sequence shown here is derived from an EMBL/GenBank/DDBJ whole genome shotgun (WGS) entry which is preliminary data.</text>
</comment>
<reference evidence="2 3" key="1">
    <citation type="submission" date="2018-06" db="EMBL/GenBank/DDBJ databases">
        <title>Genomic Encyclopedia of Type Strains, Phase IV (KMG-IV): sequencing the most valuable type-strain genomes for metagenomic binning, comparative biology and taxonomic classification.</title>
        <authorList>
            <person name="Goeker M."/>
        </authorList>
    </citation>
    <scope>NUCLEOTIDE SEQUENCE [LARGE SCALE GENOMIC DNA]</scope>
    <source>
        <strain evidence="2 3">DSM 45521</strain>
    </source>
</reference>
<evidence type="ECO:0008006" key="4">
    <source>
        <dbReference type="Google" id="ProtNLM"/>
    </source>
</evidence>
<evidence type="ECO:0000256" key="1">
    <source>
        <dbReference type="SAM" id="Phobius"/>
    </source>
</evidence>
<feature type="transmembrane region" description="Helical" evidence="1">
    <location>
        <begin position="60"/>
        <end position="84"/>
    </location>
</feature>
<keyword evidence="3" id="KW-1185">Reference proteome</keyword>
<keyword evidence="1" id="KW-0812">Transmembrane</keyword>
<gene>
    <name evidence="2" type="ORF">DFR67_11166</name>
</gene>
<evidence type="ECO:0000313" key="2">
    <source>
        <dbReference type="EMBL" id="PYE14991.1"/>
    </source>
</evidence>
<feature type="transmembrane region" description="Helical" evidence="1">
    <location>
        <begin position="96"/>
        <end position="120"/>
    </location>
</feature>
<evidence type="ECO:0000313" key="3">
    <source>
        <dbReference type="Proteomes" id="UP000247591"/>
    </source>
</evidence>